<name>A0ACB9H6G1_CICIN</name>
<gene>
    <name evidence="1" type="ORF">L2E82_05065</name>
</gene>
<proteinExistence type="predicted"/>
<reference evidence="1 2" key="2">
    <citation type="journal article" date="2022" name="Mol. Ecol. Resour.">
        <title>The genomes of chicory, endive, great burdock and yacon provide insights into Asteraceae paleo-polyploidization history and plant inulin production.</title>
        <authorList>
            <person name="Fan W."/>
            <person name="Wang S."/>
            <person name="Wang H."/>
            <person name="Wang A."/>
            <person name="Jiang F."/>
            <person name="Liu H."/>
            <person name="Zhao H."/>
            <person name="Xu D."/>
            <person name="Zhang Y."/>
        </authorList>
    </citation>
    <scope>NUCLEOTIDE SEQUENCE [LARGE SCALE GENOMIC DNA]</scope>
    <source>
        <strain evidence="2">cv. Punajuju</strain>
        <tissue evidence="1">Leaves</tissue>
    </source>
</reference>
<comment type="caution">
    <text evidence="1">The sequence shown here is derived from an EMBL/GenBank/DDBJ whole genome shotgun (WGS) entry which is preliminary data.</text>
</comment>
<accession>A0ACB9H6G1</accession>
<reference evidence="2" key="1">
    <citation type="journal article" date="2022" name="Mol. Ecol. Resour.">
        <title>The genomes of chicory, endive, great burdock and yacon provide insights into Asteraceae palaeo-polyploidization history and plant inulin production.</title>
        <authorList>
            <person name="Fan W."/>
            <person name="Wang S."/>
            <person name="Wang H."/>
            <person name="Wang A."/>
            <person name="Jiang F."/>
            <person name="Liu H."/>
            <person name="Zhao H."/>
            <person name="Xu D."/>
            <person name="Zhang Y."/>
        </authorList>
    </citation>
    <scope>NUCLEOTIDE SEQUENCE [LARGE SCALE GENOMIC DNA]</scope>
    <source>
        <strain evidence="2">cv. Punajuju</strain>
    </source>
</reference>
<evidence type="ECO:0000313" key="1">
    <source>
        <dbReference type="EMBL" id="KAI3791317.1"/>
    </source>
</evidence>
<organism evidence="1 2">
    <name type="scientific">Cichorium intybus</name>
    <name type="common">Chicory</name>
    <dbReference type="NCBI Taxonomy" id="13427"/>
    <lineage>
        <taxon>Eukaryota</taxon>
        <taxon>Viridiplantae</taxon>
        <taxon>Streptophyta</taxon>
        <taxon>Embryophyta</taxon>
        <taxon>Tracheophyta</taxon>
        <taxon>Spermatophyta</taxon>
        <taxon>Magnoliopsida</taxon>
        <taxon>eudicotyledons</taxon>
        <taxon>Gunneridae</taxon>
        <taxon>Pentapetalae</taxon>
        <taxon>asterids</taxon>
        <taxon>campanulids</taxon>
        <taxon>Asterales</taxon>
        <taxon>Asteraceae</taxon>
        <taxon>Cichorioideae</taxon>
        <taxon>Cichorieae</taxon>
        <taxon>Cichoriinae</taxon>
        <taxon>Cichorium</taxon>
    </lineage>
</organism>
<protein>
    <submittedName>
        <fullName evidence="1">Uncharacterized protein</fullName>
    </submittedName>
</protein>
<dbReference type="EMBL" id="CM042009">
    <property type="protein sequence ID" value="KAI3791317.1"/>
    <property type="molecule type" value="Genomic_DNA"/>
</dbReference>
<sequence length="372" mass="39965">MQNVRSYTPAGSKLIIVVRFKHDSYYTHSQPHGFTFNCLEVQSDTVSQSSSISASVTPRFSDHVNGGSFSTTDSLAKPSELPPVATATSAGYENGSHIFGKQNNCLPCLNCTTSTDVKRKSSCSSPQIGLQNILALLQSADLDVQTHAVKVVAKLAVGDINQEKIVQEGGLDALLILIRTSQNTTLFRVASGAIANLAMNELNQGLIMGKGGAALLALTSSKTDDPQTLRMVVGVIANLCGNEKLHLLLIEQGGVRALLGMVRSGNNDVIAQVARRLANFAKWDFVTSGGVKQLARILVESSRDDIRNLAKKILRLNRAFQAEGLLTQLYRIRQVDLKFPPKPVVSIAAKDLIGQVSLSLCGVFSVLPFYGT</sequence>
<dbReference type="Proteomes" id="UP001055811">
    <property type="component" value="Linkage Group LG01"/>
</dbReference>
<evidence type="ECO:0000313" key="2">
    <source>
        <dbReference type="Proteomes" id="UP001055811"/>
    </source>
</evidence>
<keyword evidence="2" id="KW-1185">Reference proteome</keyword>